<accession>A0A0E9TMH5</accession>
<evidence type="ECO:0000313" key="1">
    <source>
        <dbReference type="EMBL" id="JAH53933.1"/>
    </source>
</evidence>
<proteinExistence type="predicted"/>
<reference evidence="1" key="1">
    <citation type="submission" date="2014-11" db="EMBL/GenBank/DDBJ databases">
        <authorList>
            <person name="Amaro Gonzalez C."/>
        </authorList>
    </citation>
    <scope>NUCLEOTIDE SEQUENCE</scope>
</reference>
<reference evidence="1" key="2">
    <citation type="journal article" date="2015" name="Fish Shellfish Immunol.">
        <title>Early steps in the European eel (Anguilla anguilla)-Vibrio vulnificus interaction in the gills: Role of the RtxA13 toxin.</title>
        <authorList>
            <person name="Callol A."/>
            <person name="Pajuelo D."/>
            <person name="Ebbesson L."/>
            <person name="Teles M."/>
            <person name="MacKenzie S."/>
            <person name="Amaro C."/>
        </authorList>
    </citation>
    <scope>NUCLEOTIDE SEQUENCE</scope>
</reference>
<dbReference type="AlphaFoldDB" id="A0A0E9TMH5"/>
<sequence length="51" mass="5652">MAGNGILNKQTQFFSHIFSEVLLCGLFTVTGNRQTLNNSLKARVILLSKIN</sequence>
<dbReference type="EMBL" id="GBXM01054644">
    <property type="protein sequence ID" value="JAH53933.1"/>
    <property type="molecule type" value="Transcribed_RNA"/>
</dbReference>
<protein>
    <submittedName>
        <fullName evidence="1">Uncharacterized protein</fullName>
    </submittedName>
</protein>
<name>A0A0E9TMH5_ANGAN</name>
<organism evidence="1">
    <name type="scientific">Anguilla anguilla</name>
    <name type="common">European freshwater eel</name>
    <name type="synonym">Muraena anguilla</name>
    <dbReference type="NCBI Taxonomy" id="7936"/>
    <lineage>
        <taxon>Eukaryota</taxon>
        <taxon>Metazoa</taxon>
        <taxon>Chordata</taxon>
        <taxon>Craniata</taxon>
        <taxon>Vertebrata</taxon>
        <taxon>Euteleostomi</taxon>
        <taxon>Actinopterygii</taxon>
        <taxon>Neopterygii</taxon>
        <taxon>Teleostei</taxon>
        <taxon>Anguilliformes</taxon>
        <taxon>Anguillidae</taxon>
        <taxon>Anguilla</taxon>
    </lineage>
</organism>